<evidence type="ECO:0000313" key="2">
    <source>
        <dbReference type="EMBL" id="MDA3627773.1"/>
    </source>
</evidence>
<reference evidence="2 3" key="1">
    <citation type="submission" date="2022-11" db="EMBL/GenBank/DDBJ databases">
        <title>Draft genome sequence of Saccharopolyspora sp. WRP15-2 isolated from rhizosphere soils of wild rice in Thailand.</title>
        <authorList>
            <person name="Duangmal K."/>
            <person name="Kammanee S."/>
            <person name="Muangham S."/>
        </authorList>
    </citation>
    <scope>NUCLEOTIDE SEQUENCE [LARGE SCALE GENOMIC DNA]</scope>
    <source>
        <strain evidence="2 3">WRP15-2</strain>
    </source>
</reference>
<feature type="region of interest" description="Disordered" evidence="1">
    <location>
        <begin position="1"/>
        <end position="68"/>
    </location>
</feature>
<proteinExistence type="predicted"/>
<dbReference type="Proteomes" id="UP001210380">
    <property type="component" value="Unassembled WGS sequence"/>
</dbReference>
<comment type="caution">
    <text evidence="2">The sequence shown here is derived from an EMBL/GenBank/DDBJ whole genome shotgun (WGS) entry which is preliminary data.</text>
</comment>
<sequence>MDDSARPSPGSDRDDWAVLLDPAWQPRFDGDQPPPHAIAGGWPLATDGSRGRFEPNPDFAPADPANPTDPVDAVLRLIAEGRTKVDELIPAVRDAVLEIALSADGYPLVGPAPDDVPCVAVVTAPLHRKDMDSVELWGSLTAEGLLELLPPDTDILLNPEGPAPVRLAASALRDSFA</sequence>
<dbReference type="NCBIfam" id="NF033532">
    <property type="entry name" value="lone7para_assoc"/>
    <property type="match status" value="1"/>
</dbReference>
<name>A0ABT4V1C9_9PSEU</name>
<gene>
    <name evidence="2" type="ORF">OU415_20210</name>
</gene>
<dbReference type="InterPro" id="IPR047659">
    <property type="entry name" value="T7SS_assoc"/>
</dbReference>
<evidence type="ECO:0000256" key="1">
    <source>
        <dbReference type="SAM" id="MobiDB-lite"/>
    </source>
</evidence>
<keyword evidence="3" id="KW-1185">Reference proteome</keyword>
<evidence type="ECO:0000313" key="3">
    <source>
        <dbReference type="Proteomes" id="UP001210380"/>
    </source>
</evidence>
<dbReference type="RefSeq" id="WP_270950465.1">
    <property type="nucleotide sequence ID" value="NZ_JAQGLA010000033.1"/>
</dbReference>
<dbReference type="EMBL" id="JAQGLA010000033">
    <property type="protein sequence ID" value="MDA3627773.1"/>
    <property type="molecule type" value="Genomic_DNA"/>
</dbReference>
<protein>
    <submittedName>
        <fullName evidence="2">Type VII secretion system-associated protein</fullName>
    </submittedName>
</protein>
<organism evidence="2 3">
    <name type="scientific">Saccharopolyspora oryzae</name>
    <dbReference type="NCBI Taxonomy" id="2997343"/>
    <lineage>
        <taxon>Bacteria</taxon>
        <taxon>Bacillati</taxon>
        <taxon>Actinomycetota</taxon>
        <taxon>Actinomycetes</taxon>
        <taxon>Pseudonocardiales</taxon>
        <taxon>Pseudonocardiaceae</taxon>
        <taxon>Saccharopolyspora</taxon>
    </lineage>
</organism>
<feature type="compositionally biased region" description="Low complexity" evidence="1">
    <location>
        <begin position="56"/>
        <end position="68"/>
    </location>
</feature>
<accession>A0ABT4V1C9</accession>